<organism evidence="3 4">
    <name type="scientific">Youngiibacter fragilis 232.1</name>
    <dbReference type="NCBI Taxonomy" id="994573"/>
    <lineage>
        <taxon>Bacteria</taxon>
        <taxon>Bacillati</taxon>
        <taxon>Bacillota</taxon>
        <taxon>Clostridia</taxon>
        <taxon>Eubacteriales</taxon>
        <taxon>Clostridiaceae</taxon>
        <taxon>Youngiibacter</taxon>
    </lineage>
</organism>
<sequence length="102" mass="11462">MKGGSMDKDKSPEDKLKEQVETDSKKKIRSKREGREIMSNIGVFGMVGWTVAIPALIGIAIGSWLDRRYESTVSWTITMLVVGMTAGCINAWRWVNEKRKGD</sequence>
<dbReference type="Proteomes" id="UP000017747">
    <property type="component" value="Unassembled WGS sequence"/>
</dbReference>
<dbReference type="NCBIfam" id="TIGR02230">
    <property type="entry name" value="ATPase_gene1"/>
    <property type="match status" value="1"/>
</dbReference>
<dbReference type="eggNOG" id="ENOG5032RTR">
    <property type="taxonomic scope" value="Bacteria"/>
</dbReference>
<name>V7I4N8_9CLOT</name>
<keyword evidence="2" id="KW-1133">Transmembrane helix</keyword>
<dbReference type="AlphaFoldDB" id="V7I4N8"/>
<evidence type="ECO:0000313" key="3">
    <source>
        <dbReference type="EMBL" id="ETA81200.1"/>
    </source>
</evidence>
<keyword evidence="2" id="KW-0812">Transmembrane</keyword>
<comment type="caution">
    <text evidence="3">The sequence shown here is derived from an EMBL/GenBank/DDBJ whole genome shotgun (WGS) entry which is preliminary data.</text>
</comment>
<evidence type="ECO:0000313" key="4">
    <source>
        <dbReference type="Proteomes" id="UP000017747"/>
    </source>
</evidence>
<reference evidence="3 4" key="1">
    <citation type="journal article" date="2014" name="Genome Announc.">
        <title>Genome Sequence of Youngiibacter fragilis, the Type Strain of the Genus Youngiibacter.</title>
        <authorList>
            <person name="Wawrik C.B."/>
            <person name="Callaghan A.V."/>
            <person name="Stamps B.W."/>
            <person name="Wawrik B."/>
        </authorList>
    </citation>
    <scope>NUCLEOTIDE SEQUENCE [LARGE SCALE GENOMIC DNA]</scope>
    <source>
        <strain evidence="3 4">232.1</strain>
    </source>
</reference>
<dbReference type="EMBL" id="AXUN02000146">
    <property type="protein sequence ID" value="ETA81200.1"/>
    <property type="molecule type" value="Genomic_DNA"/>
</dbReference>
<evidence type="ECO:0000256" key="2">
    <source>
        <dbReference type="SAM" id="Phobius"/>
    </source>
</evidence>
<feature type="transmembrane region" description="Helical" evidence="2">
    <location>
        <begin position="37"/>
        <end position="61"/>
    </location>
</feature>
<dbReference type="InterPro" id="IPR032820">
    <property type="entry name" value="ATPase_put"/>
</dbReference>
<dbReference type="Pfam" id="PF09527">
    <property type="entry name" value="ATPase_gene1"/>
    <property type="match status" value="1"/>
</dbReference>
<proteinExistence type="predicted"/>
<protein>
    <submittedName>
        <fullName evidence="3">ATP synthase I</fullName>
    </submittedName>
</protein>
<feature type="transmembrane region" description="Helical" evidence="2">
    <location>
        <begin position="73"/>
        <end position="92"/>
    </location>
</feature>
<feature type="region of interest" description="Disordered" evidence="1">
    <location>
        <begin position="1"/>
        <end position="31"/>
    </location>
</feature>
<accession>V7I4N8</accession>
<dbReference type="InterPro" id="IPR011744">
    <property type="entry name" value="ATPase_gene1"/>
</dbReference>
<keyword evidence="2" id="KW-0472">Membrane</keyword>
<gene>
    <name evidence="3" type="ORF">T472_0207725</name>
</gene>
<keyword evidence="4" id="KW-1185">Reference proteome</keyword>
<dbReference type="STRING" id="994573.T472_0207725"/>
<evidence type="ECO:0000256" key="1">
    <source>
        <dbReference type="SAM" id="MobiDB-lite"/>
    </source>
</evidence>